<dbReference type="SUPFAM" id="SSF81383">
    <property type="entry name" value="F-box domain"/>
    <property type="match status" value="1"/>
</dbReference>
<reference evidence="2" key="1">
    <citation type="submission" date="2020-05" db="EMBL/GenBank/DDBJ databases">
        <title>Phylogenomic resolution of chytrid fungi.</title>
        <authorList>
            <person name="Stajich J.E."/>
            <person name="Amses K."/>
            <person name="Simmons R."/>
            <person name="Seto K."/>
            <person name="Myers J."/>
            <person name="Bonds A."/>
            <person name="Quandt C.A."/>
            <person name="Barry K."/>
            <person name="Liu P."/>
            <person name="Grigoriev I."/>
            <person name="Longcore J.E."/>
            <person name="James T.Y."/>
        </authorList>
    </citation>
    <scope>NUCLEOTIDE SEQUENCE</scope>
    <source>
        <strain evidence="2">JEL0318</strain>
    </source>
</reference>
<dbReference type="PROSITE" id="PS50181">
    <property type="entry name" value="FBOX"/>
    <property type="match status" value="1"/>
</dbReference>
<dbReference type="Pfam" id="PF12937">
    <property type="entry name" value="F-box-like"/>
    <property type="match status" value="1"/>
</dbReference>
<dbReference type="InterPro" id="IPR032675">
    <property type="entry name" value="LRR_dom_sf"/>
</dbReference>
<dbReference type="SMART" id="SM00367">
    <property type="entry name" value="LRR_CC"/>
    <property type="match status" value="2"/>
</dbReference>
<dbReference type="Gene3D" id="3.80.10.10">
    <property type="entry name" value="Ribonuclease Inhibitor"/>
    <property type="match status" value="1"/>
</dbReference>
<gene>
    <name evidence="2" type="ORF">HK097_009879</name>
</gene>
<feature type="domain" description="F-box" evidence="1">
    <location>
        <begin position="18"/>
        <end position="63"/>
    </location>
</feature>
<comment type="caution">
    <text evidence="2">The sequence shown here is derived from an EMBL/GenBank/DDBJ whole genome shotgun (WGS) entry which is preliminary data.</text>
</comment>
<dbReference type="Proteomes" id="UP001212841">
    <property type="component" value="Unassembled WGS sequence"/>
</dbReference>
<proteinExistence type="predicted"/>
<dbReference type="PANTHER" id="PTHR16134">
    <property type="entry name" value="F-BOX/TPR REPEAT PROTEIN POF3"/>
    <property type="match status" value="1"/>
</dbReference>
<sequence length="524" mass="57752">MDFRKSLWSFRRPGTTIQRNIPELPVETLVNIFSYCETSDLISRALVCRKWAHVALAVAWKDLDLAYIVGERQTASMRPLFNILQSTECSRRGTASFEYHSYIRNVSIILRLVGGDKDEHVCAHNRVTYTRSILSNIKQIADLKVVLDVDTLFQERGAEFIRHLLELPTPTHSTHLVISGVPCDDKLVNDIAQKYGPTLHSFHFVNGEPVSLNSAMNLSCLSPNLESLALIVPYEGLLLKTITGKNPKVKTLGLHFRNPGGTSTPSFTPPAVVAVPPLPTFNQLAGAVGFVEVAELDDAGAMVLDDDDNEGSEEEVPAEVPQFLTSLEGLFASGMRLTCIKISGQSAIPEGEGSRILEIIGREAIGLKRLQFTAVRDPNLGSEVQNLSALSSLEHLIVSLTSIHPSFLLRVAHSCPLLTEVRAEGTQITDECVKAFASNCKNLRILQLALCVRLTIHAVVAVIQYGSGRLRSLDLSYCWPVLRCRDPLLILIWLVEGNPDLEKLGVMFKPFHDFTSVTLQKLAG</sequence>
<evidence type="ECO:0000313" key="3">
    <source>
        <dbReference type="Proteomes" id="UP001212841"/>
    </source>
</evidence>
<dbReference type="SUPFAM" id="SSF52047">
    <property type="entry name" value="RNI-like"/>
    <property type="match status" value="1"/>
</dbReference>
<dbReference type="InterPro" id="IPR006553">
    <property type="entry name" value="Leu-rich_rpt_Cys-con_subtyp"/>
</dbReference>
<evidence type="ECO:0000259" key="1">
    <source>
        <dbReference type="PROSITE" id="PS50181"/>
    </source>
</evidence>
<organism evidence="2 3">
    <name type="scientific">Rhizophlyctis rosea</name>
    <dbReference type="NCBI Taxonomy" id="64517"/>
    <lineage>
        <taxon>Eukaryota</taxon>
        <taxon>Fungi</taxon>
        <taxon>Fungi incertae sedis</taxon>
        <taxon>Chytridiomycota</taxon>
        <taxon>Chytridiomycota incertae sedis</taxon>
        <taxon>Chytridiomycetes</taxon>
        <taxon>Rhizophlyctidales</taxon>
        <taxon>Rhizophlyctidaceae</taxon>
        <taxon>Rhizophlyctis</taxon>
    </lineage>
</organism>
<protein>
    <recommendedName>
        <fullName evidence="1">F-box domain-containing protein</fullName>
    </recommendedName>
</protein>
<dbReference type="Gene3D" id="1.20.1280.50">
    <property type="match status" value="1"/>
</dbReference>
<dbReference type="InterPro" id="IPR036047">
    <property type="entry name" value="F-box-like_dom_sf"/>
</dbReference>
<dbReference type="AlphaFoldDB" id="A0AAD5S9X8"/>
<dbReference type="PANTHER" id="PTHR16134:SF119">
    <property type="entry name" value="AT02038P-RELATED"/>
    <property type="match status" value="1"/>
</dbReference>
<feature type="non-terminal residue" evidence="2">
    <location>
        <position position="524"/>
    </location>
</feature>
<dbReference type="CDD" id="cd09917">
    <property type="entry name" value="F-box_SF"/>
    <property type="match status" value="1"/>
</dbReference>
<name>A0AAD5S9X8_9FUNG</name>
<dbReference type="InterPro" id="IPR001810">
    <property type="entry name" value="F-box_dom"/>
</dbReference>
<evidence type="ECO:0000313" key="2">
    <source>
        <dbReference type="EMBL" id="KAJ3049104.1"/>
    </source>
</evidence>
<keyword evidence="3" id="KW-1185">Reference proteome</keyword>
<dbReference type="SMART" id="SM00256">
    <property type="entry name" value="FBOX"/>
    <property type="match status" value="1"/>
</dbReference>
<dbReference type="EMBL" id="JADGJD010000694">
    <property type="protein sequence ID" value="KAJ3049104.1"/>
    <property type="molecule type" value="Genomic_DNA"/>
</dbReference>
<accession>A0AAD5S9X8</accession>